<comment type="caution">
    <text evidence="2">The sequence shown here is derived from an EMBL/GenBank/DDBJ whole genome shotgun (WGS) entry which is preliminary data.</text>
</comment>
<dbReference type="GeneID" id="68349803"/>
<feature type="region of interest" description="Disordered" evidence="1">
    <location>
        <begin position="147"/>
        <end position="169"/>
    </location>
</feature>
<keyword evidence="3" id="KW-1185">Reference proteome</keyword>
<dbReference type="OrthoDB" id="4923338at2759"/>
<dbReference type="RefSeq" id="XP_044725545.1">
    <property type="nucleotide sequence ID" value="XM_044859145.1"/>
</dbReference>
<feature type="compositionally biased region" description="Low complexity" evidence="1">
    <location>
        <begin position="159"/>
        <end position="169"/>
    </location>
</feature>
<organism evidence="2 3">
    <name type="scientific">Hirsutella rhossiliensis</name>
    <dbReference type="NCBI Taxonomy" id="111463"/>
    <lineage>
        <taxon>Eukaryota</taxon>
        <taxon>Fungi</taxon>
        <taxon>Dikarya</taxon>
        <taxon>Ascomycota</taxon>
        <taxon>Pezizomycotina</taxon>
        <taxon>Sordariomycetes</taxon>
        <taxon>Hypocreomycetidae</taxon>
        <taxon>Hypocreales</taxon>
        <taxon>Ophiocordycipitaceae</taxon>
        <taxon>Hirsutella</taxon>
    </lineage>
</organism>
<sequence>MAYYDTVRYPSTLSKKAENFNALYESDGWESAVSRWGRKHLFPSRVICSEPKRRLALFHSFYPDNLDKLHPCIKRPISGPGEHAILAEMWEPQCVQQYQPDSLGYTWAALAFFARAEQVKPSPALSERPKRERKPASRPEEFVTFTNIRIGSSSPTQPSSGDASDASAGFTSEVTPTLVEDLTIRLASCFIRQTYTITTSQ</sequence>
<evidence type="ECO:0000256" key="1">
    <source>
        <dbReference type="SAM" id="MobiDB-lite"/>
    </source>
</evidence>
<proteinExistence type="predicted"/>
<feature type="compositionally biased region" description="Polar residues" evidence="1">
    <location>
        <begin position="147"/>
        <end position="158"/>
    </location>
</feature>
<gene>
    <name evidence="2" type="ORF">HRG_00674</name>
</gene>
<accession>A0A9P8N7M0</accession>
<reference evidence="2" key="1">
    <citation type="submission" date="2021-09" db="EMBL/GenBank/DDBJ databases">
        <title>A high-quality genome of the endoparasitic fungus Hirsutella rhossiliensis with a comparison of Hirsutella genomes reveals transposable elements contributing to genome size variation.</title>
        <authorList>
            <person name="Lin R."/>
            <person name="Jiao Y."/>
            <person name="Sun X."/>
            <person name="Ling J."/>
            <person name="Xie B."/>
            <person name="Cheng X."/>
        </authorList>
    </citation>
    <scope>NUCLEOTIDE SEQUENCE</scope>
    <source>
        <strain evidence="2">HR02</strain>
    </source>
</reference>
<evidence type="ECO:0000313" key="2">
    <source>
        <dbReference type="EMBL" id="KAH0968032.1"/>
    </source>
</evidence>
<protein>
    <submittedName>
        <fullName evidence="2">Uncharacterized protein</fullName>
    </submittedName>
</protein>
<dbReference type="Proteomes" id="UP000824596">
    <property type="component" value="Unassembled WGS sequence"/>
</dbReference>
<name>A0A9P8N7M0_9HYPO</name>
<dbReference type="EMBL" id="JAIZPD010000001">
    <property type="protein sequence ID" value="KAH0968032.1"/>
    <property type="molecule type" value="Genomic_DNA"/>
</dbReference>
<dbReference type="AlphaFoldDB" id="A0A9P8N7M0"/>
<evidence type="ECO:0000313" key="3">
    <source>
        <dbReference type="Proteomes" id="UP000824596"/>
    </source>
</evidence>